<keyword evidence="1" id="KW-0732">Signal</keyword>
<reference evidence="3" key="2">
    <citation type="submission" date="2015-08" db="UniProtKB">
        <authorList>
            <consortium name="WormBaseParasite"/>
        </authorList>
    </citation>
    <scope>IDENTIFICATION</scope>
</reference>
<keyword evidence="2" id="KW-1185">Reference proteome</keyword>
<protein>
    <submittedName>
        <fullName evidence="3">Acyl-CoA_dh_1 domain-containing protein</fullName>
    </submittedName>
</protein>
<evidence type="ECO:0000313" key="3">
    <source>
        <dbReference type="WBParaSite" id="SVE_0197000.1"/>
    </source>
</evidence>
<dbReference type="Proteomes" id="UP000035680">
    <property type="component" value="Unassembled WGS sequence"/>
</dbReference>
<sequence>MAFSQKWSPVTHLLFIYRVLPIVLSKPIVSVLNQLEEGNQILDKERFTEQEKEFVILQARGVYTEKPEKLVGNALMIAQIIKRAFEFVKLMMAEGQAMANDFNFCRMMKKFEGKDNGDIKSFLKELDTAFMLDGVTDRSTKVNVLRFVTSEPVRKILGGIGATFGYEYVKAQLRERSLGRLAIQASAGAVRLMEINCKPDEFAKSCKEFQDLRKKLGVTCTRELVLDVLQKDTIERESCL</sequence>
<dbReference type="WBParaSite" id="SVE_0197000.1">
    <property type="protein sequence ID" value="SVE_0197000.1"/>
    <property type="gene ID" value="SVE_0197000"/>
</dbReference>
<feature type="chain" id="PRO_5005328880" evidence="1">
    <location>
        <begin position="26"/>
        <end position="240"/>
    </location>
</feature>
<name>A0A0K0EZL0_STRVS</name>
<reference evidence="2" key="1">
    <citation type="submission" date="2014-07" db="EMBL/GenBank/DDBJ databases">
        <authorList>
            <person name="Martin A.A"/>
            <person name="De Silva N."/>
        </authorList>
    </citation>
    <scope>NUCLEOTIDE SEQUENCE</scope>
</reference>
<proteinExistence type="predicted"/>
<evidence type="ECO:0000256" key="1">
    <source>
        <dbReference type="SAM" id="SignalP"/>
    </source>
</evidence>
<accession>A0A0K0EZL0</accession>
<organism evidence="2 3">
    <name type="scientific">Strongyloides venezuelensis</name>
    <name type="common">Threadworm</name>
    <dbReference type="NCBI Taxonomy" id="75913"/>
    <lineage>
        <taxon>Eukaryota</taxon>
        <taxon>Metazoa</taxon>
        <taxon>Ecdysozoa</taxon>
        <taxon>Nematoda</taxon>
        <taxon>Chromadorea</taxon>
        <taxon>Rhabditida</taxon>
        <taxon>Tylenchina</taxon>
        <taxon>Panagrolaimomorpha</taxon>
        <taxon>Strongyloidoidea</taxon>
        <taxon>Strongyloididae</taxon>
        <taxon>Strongyloides</taxon>
    </lineage>
</organism>
<feature type="signal peptide" evidence="1">
    <location>
        <begin position="1"/>
        <end position="25"/>
    </location>
</feature>
<evidence type="ECO:0000313" key="2">
    <source>
        <dbReference type="Proteomes" id="UP000035680"/>
    </source>
</evidence>
<dbReference type="AlphaFoldDB" id="A0A0K0EZL0"/>